<name>A0ABU8GXW4_9SPHN</name>
<proteinExistence type="predicted"/>
<dbReference type="SUPFAM" id="SSF56529">
    <property type="entry name" value="FAH"/>
    <property type="match status" value="1"/>
</dbReference>
<dbReference type="Gene3D" id="3.90.850.10">
    <property type="entry name" value="Fumarylacetoacetase-like, C-terminal domain"/>
    <property type="match status" value="1"/>
</dbReference>
<accession>A0ABU8GXW4</accession>
<comment type="caution">
    <text evidence="1">The sequence shown here is derived from an EMBL/GenBank/DDBJ whole genome shotgun (WGS) entry which is preliminary data.</text>
</comment>
<sequence>MTFARLLQQRLPDGSRRVLFAEAAAHVVSGVATTRELAALAIAEGVTLAEAARARRSDETVDLAAALADGTLLPAIDHDDNARLMLAGTGLTHLGSAAGRDAMHKAAATGTQTDSMRLFLEGMDGGRPAAGAVGAQPEWFYKGDGQSLIAPGAPLTSPAFAQDGGEEPELAGIYLIGDDGTPFRLGIALANEFSDHVTERHNYLWLAHSKLRVAALGAELLLGEPPADIRGTSRIERDGETLWEKPFLTGEANMSHTLANLEHHHFKYAAFRRPGDIHVHFFGTATLSCADGVQTQAGDVFAIEAAPFTLPLRNPLAIADAGATPVTVRAL</sequence>
<evidence type="ECO:0000313" key="1">
    <source>
        <dbReference type="EMBL" id="MEI5685710.1"/>
    </source>
</evidence>
<dbReference type="RefSeq" id="WP_336544293.1">
    <property type="nucleotide sequence ID" value="NZ_JBBBDM010000001.1"/>
</dbReference>
<evidence type="ECO:0000313" key="2">
    <source>
        <dbReference type="Proteomes" id="UP001367771"/>
    </source>
</evidence>
<keyword evidence="2" id="KW-1185">Reference proteome</keyword>
<organism evidence="1 2">
    <name type="scientific">Sphingomonas kyungheensis</name>
    <dbReference type="NCBI Taxonomy" id="1069987"/>
    <lineage>
        <taxon>Bacteria</taxon>
        <taxon>Pseudomonadati</taxon>
        <taxon>Pseudomonadota</taxon>
        <taxon>Alphaproteobacteria</taxon>
        <taxon>Sphingomonadales</taxon>
        <taxon>Sphingomonadaceae</taxon>
        <taxon>Sphingomonas</taxon>
    </lineage>
</organism>
<dbReference type="PIRSF" id="PIRSF033905">
    <property type="entry name" value="UCP033905"/>
    <property type="match status" value="1"/>
</dbReference>
<dbReference type="InterPro" id="IPR036663">
    <property type="entry name" value="Fumarylacetoacetase_C_sf"/>
</dbReference>
<dbReference type="Proteomes" id="UP001367771">
    <property type="component" value="Unassembled WGS sequence"/>
</dbReference>
<gene>
    <name evidence="1" type="primary">araD1</name>
    <name evidence="1" type="ORF">V8201_01315</name>
</gene>
<dbReference type="EMBL" id="JBBBDM010000001">
    <property type="protein sequence ID" value="MEI5685710.1"/>
    <property type="molecule type" value="Genomic_DNA"/>
</dbReference>
<dbReference type="InterPro" id="IPR009645">
    <property type="entry name" value="GguC"/>
</dbReference>
<dbReference type="NCBIfam" id="NF040903">
    <property type="entry name" value="GguC"/>
    <property type="match status" value="1"/>
</dbReference>
<reference evidence="1 2" key="1">
    <citation type="journal article" date="2013" name="Int. J. Syst. Evol. Microbiol.">
        <title>Sphingomonas kyungheensis sp. nov., a bacterium with ginsenoside-converting activity isolated from soil of a ginseng field.</title>
        <authorList>
            <person name="Son H.M."/>
            <person name="Yang J.E."/>
            <person name="Park Y."/>
            <person name="Han C.K."/>
            <person name="Kim S.G."/>
            <person name="Kook M."/>
            <person name="Yi T.H."/>
        </authorList>
    </citation>
    <scope>NUCLEOTIDE SEQUENCE [LARGE SCALE GENOMIC DNA]</scope>
    <source>
        <strain evidence="1 2">LMG 26582</strain>
    </source>
</reference>
<protein>
    <submittedName>
        <fullName evidence="1">AraD1 family protein</fullName>
    </submittedName>
</protein>